<keyword evidence="3" id="KW-1185">Reference proteome</keyword>
<evidence type="ECO:0000313" key="3">
    <source>
        <dbReference type="Proteomes" id="UP000243723"/>
    </source>
</evidence>
<accession>A0A2P7YGK4</accession>
<keyword evidence="1" id="KW-0812">Transmembrane</keyword>
<name>A0A2P7YGK4_9PEZI</name>
<dbReference type="OrthoDB" id="3943264at2759"/>
<dbReference type="EMBL" id="NHZQ01000445">
    <property type="protein sequence ID" value="PSK35099.1"/>
    <property type="molecule type" value="Genomic_DNA"/>
</dbReference>
<evidence type="ECO:0000256" key="1">
    <source>
        <dbReference type="SAM" id="Phobius"/>
    </source>
</evidence>
<keyword evidence="1" id="KW-1133">Transmembrane helix</keyword>
<protein>
    <submittedName>
        <fullName evidence="2">Uncharacterized protein</fullName>
    </submittedName>
</protein>
<dbReference type="Proteomes" id="UP000243723">
    <property type="component" value="Unassembled WGS sequence"/>
</dbReference>
<feature type="transmembrane region" description="Helical" evidence="1">
    <location>
        <begin position="22"/>
        <end position="44"/>
    </location>
</feature>
<sequence length="188" mass="21148">MEKQIEDTAAPKPSDEGSRSGFILPLLKYAFLLFTFLYLIAIVIDRTPLHSIMIQRPSRNDKVDDIDPPYTDDPYYQPASTYRSELGATAAIVCCWPSTGGLLRRGHVTGIELDFLGLDRFDNVPRPSPYNATLEDGFCERLERLGAAHHKDDSDCFESMLHGTRRYRALLAWPENDAGGAWALVLTR</sequence>
<proteinExistence type="predicted"/>
<dbReference type="AlphaFoldDB" id="A0A2P7YGK4"/>
<dbReference type="STRING" id="40998.A0A2P7YGK4"/>
<keyword evidence="1" id="KW-0472">Membrane</keyword>
<reference evidence="2 3" key="1">
    <citation type="submission" date="2017-05" db="EMBL/GenBank/DDBJ databases">
        <title>Draft genome sequence of Elsinoe australis.</title>
        <authorList>
            <person name="Cheng Q."/>
        </authorList>
    </citation>
    <scope>NUCLEOTIDE SEQUENCE [LARGE SCALE GENOMIC DNA]</scope>
    <source>
        <strain evidence="2 3">NL1</strain>
    </source>
</reference>
<evidence type="ECO:0000313" key="2">
    <source>
        <dbReference type="EMBL" id="PSK35099.1"/>
    </source>
</evidence>
<organism evidence="2 3">
    <name type="scientific">Elsinoe australis</name>
    <dbReference type="NCBI Taxonomy" id="40998"/>
    <lineage>
        <taxon>Eukaryota</taxon>
        <taxon>Fungi</taxon>
        <taxon>Dikarya</taxon>
        <taxon>Ascomycota</taxon>
        <taxon>Pezizomycotina</taxon>
        <taxon>Dothideomycetes</taxon>
        <taxon>Dothideomycetidae</taxon>
        <taxon>Myriangiales</taxon>
        <taxon>Elsinoaceae</taxon>
        <taxon>Elsinoe</taxon>
    </lineage>
</organism>
<comment type="caution">
    <text evidence="2">The sequence shown here is derived from an EMBL/GenBank/DDBJ whole genome shotgun (WGS) entry which is preliminary data.</text>
</comment>
<gene>
    <name evidence="2" type="ORF">B9Z65_1682</name>
</gene>